<dbReference type="InterPro" id="IPR050109">
    <property type="entry name" value="HTH-type_TetR-like_transc_reg"/>
</dbReference>
<evidence type="ECO:0000256" key="3">
    <source>
        <dbReference type="ARBA" id="ARBA00023125"/>
    </source>
</evidence>
<dbReference type="AlphaFoldDB" id="A0A839RTY8"/>
<dbReference type="GO" id="GO:0003700">
    <property type="term" value="F:DNA-binding transcription factor activity"/>
    <property type="evidence" value="ECO:0007669"/>
    <property type="project" value="TreeGrafter"/>
</dbReference>
<keyword evidence="1" id="KW-0678">Repressor</keyword>
<dbReference type="Pfam" id="PF13977">
    <property type="entry name" value="TetR_C_6"/>
    <property type="match status" value="1"/>
</dbReference>
<proteinExistence type="predicted"/>
<dbReference type="InterPro" id="IPR039538">
    <property type="entry name" value="BetI_C"/>
</dbReference>
<dbReference type="SUPFAM" id="SSF46689">
    <property type="entry name" value="Homeodomain-like"/>
    <property type="match status" value="1"/>
</dbReference>
<feature type="domain" description="HTH tetR-type" evidence="6">
    <location>
        <begin position="8"/>
        <end position="68"/>
    </location>
</feature>
<sequence>MPRHVDHDERREEIVIGVIAVMAEQGFGAVSLRSVAQAAGVSMGRVQHYFSSKAELIQHACKLFIQRATAQHVESGRLPRRERLEALLTMGIPGSADERVGTAVWYEFVIVGTKDDTIADLVAAAWRERHDNIVKLLDVGEGRRSLPSHEAAKLLAATSEGLAVAAMLGRISGDDARSLIAKQINELEADSP</sequence>
<dbReference type="GO" id="GO:0000976">
    <property type="term" value="F:transcription cis-regulatory region binding"/>
    <property type="evidence" value="ECO:0007669"/>
    <property type="project" value="TreeGrafter"/>
</dbReference>
<dbReference type="Pfam" id="PF00440">
    <property type="entry name" value="TetR_N"/>
    <property type="match status" value="1"/>
</dbReference>
<dbReference type="InterPro" id="IPR009057">
    <property type="entry name" value="Homeodomain-like_sf"/>
</dbReference>
<dbReference type="EMBL" id="JACHWS010000006">
    <property type="protein sequence ID" value="MBB3040030.1"/>
    <property type="molecule type" value="Genomic_DNA"/>
</dbReference>
<keyword evidence="4" id="KW-0804">Transcription</keyword>
<keyword evidence="2" id="KW-0805">Transcription regulation</keyword>
<evidence type="ECO:0000259" key="6">
    <source>
        <dbReference type="PROSITE" id="PS50977"/>
    </source>
</evidence>
<dbReference type="InterPro" id="IPR036271">
    <property type="entry name" value="Tet_transcr_reg_TetR-rel_C_sf"/>
</dbReference>
<reference evidence="7 8" key="1">
    <citation type="submission" date="2020-08" db="EMBL/GenBank/DDBJ databases">
        <title>Sequencing the genomes of 1000 actinobacteria strains.</title>
        <authorList>
            <person name="Klenk H.-P."/>
        </authorList>
    </citation>
    <scope>NUCLEOTIDE SEQUENCE [LARGE SCALE GENOMIC DNA]</scope>
    <source>
        <strain evidence="7 8">DSM 45258</strain>
    </source>
</reference>
<dbReference type="InterPro" id="IPR001647">
    <property type="entry name" value="HTH_TetR"/>
</dbReference>
<keyword evidence="3 5" id="KW-0238">DNA-binding</keyword>
<dbReference type="Proteomes" id="UP000567922">
    <property type="component" value="Unassembled WGS sequence"/>
</dbReference>
<evidence type="ECO:0000313" key="7">
    <source>
        <dbReference type="EMBL" id="MBB3040030.1"/>
    </source>
</evidence>
<keyword evidence="8" id="KW-1185">Reference proteome</keyword>
<dbReference type="PROSITE" id="PS50977">
    <property type="entry name" value="HTH_TETR_2"/>
    <property type="match status" value="1"/>
</dbReference>
<gene>
    <name evidence="7" type="ORF">FHU29_004525</name>
</gene>
<dbReference type="PRINTS" id="PR00455">
    <property type="entry name" value="HTHTETR"/>
</dbReference>
<dbReference type="PANTHER" id="PTHR30055">
    <property type="entry name" value="HTH-TYPE TRANSCRIPTIONAL REGULATOR RUTR"/>
    <property type="match status" value="1"/>
</dbReference>
<evidence type="ECO:0000256" key="1">
    <source>
        <dbReference type="ARBA" id="ARBA00022491"/>
    </source>
</evidence>
<dbReference type="Gene3D" id="1.10.357.10">
    <property type="entry name" value="Tetracycline Repressor, domain 2"/>
    <property type="match status" value="1"/>
</dbReference>
<protein>
    <submittedName>
        <fullName evidence="7">AcrR family transcriptional regulator</fullName>
    </submittedName>
</protein>
<dbReference type="RefSeq" id="WP_183377664.1">
    <property type="nucleotide sequence ID" value="NZ_BDDI01000033.1"/>
</dbReference>
<dbReference type="PANTHER" id="PTHR30055:SF234">
    <property type="entry name" value="HTH-TYPE TRANSCRIPTIONAL REGULATOR BETI"/>
    <property type="match status" value="1"/>
</dbReference>
<evidence type="ECO:0000313" key="8">
    <source>
        <dbReference type="Proteomes" id="UP000567922"/>
    </source>
</evidence>
<evidence type="ECO:0000256" key="5">
    <source>
        <dbReference type="PROSITE-ProRule" id="PRU00335"/>
    </source>
</evidence>
<name>A0A839RTY8_9ACTN</name>
<dbReference type="SUPFAM" id="SSF48498">
    <property type="entry name" value="Tetracyclin repressor-like, C-terminal domain"/>
    <property type="match status" value="1"/>
</dbReference>
<comment type="caution">
    <text evidence="7">The sequence shown here is derived from an EMBL/GenBank/DDBJ whole genome shotgun (WGS) entry which is preliminary data.</text>
</comment>
<organism evidence="7 8">
    <name type="scientific">Hoyosella altamirensis</name>
    <dbReference type="NCBI Taxonomy" id="616997"/>
    <lineage>
        <taxon>Bacteria</taxon>
        <taxon>Bacillati</taxon>
        <taxon>Actinomycetota</taxon>
        <taxon>Actinomycetes</taxon>
        <taxon>Mycobacteriales</taxon>
        <taxon>Hoyosellaceae</taxon>
        <taxon>Hoyosella</taxon>
    </lineage>
</organism>
<accession>A0A839RTY8</accession>
<evidence type="ECO:0000256" key="2">
    <source>
        <dbReference type="ARBA" id="ARBA00023015"/>
    </source>
</evidence>
<feature type="DNA-binding region" description="H-T-H motif" evidence="5">
    <location>
        <begin position="31"/>
        <end position="50"/>
    </location>
</feature>
<evidence type="ECO:0000256" key="4">
    <source>
        <dbReference type="ARBA" id="ARBA00023163"/>
    </source>
</evidence>